<evidence type="ECO:0000256" key="6">
    <source>
        <dbReference type="PROSITE-ProRule" id="PRU00489"/>
    </source>
</evidence>
<dbReference type="EMBL" id="ARYC01022185">
    <property type="protein sequence ID" value="KEJ82409.1"/>
    <property type="molecule type" value="Genomic_DNA"/>
</dbReference>
<keyword evidence="4" id="KW-0949">S-adenosyl-L-methionine</keyword>
<dbReference type="Proteomes" id="UP000053232">
    <property type="component" value="Unassembled WGS sequence"/>
</dbReference>
<reference evidence="8" key="1">
    <citation type="journal article" date="2014" name="Cell">
        <title>The Architecture of a Scrambled Genome Reveals Massive Levels of Genomic Rearrangement during Development.</title>
        <authorList>
            <person name="Chen X."/>
            <person name="Bracht J.R."/>
            <person name="Goldman A.D."/>
            <person name="Dolzhenko E."/>
            <person name="Clay D.M."/>
            <person name="Swart E.C."/>
            <person name="Perlman D.H."/>
            <person name="Doak T.G."/>
            <person name="Stuart A."/>
            <person name="Amemiya C.T."/>
            <person name="Sebra R.P."/>
            <person name="Landweber L.F."/>
        </authorList>
    </citation>
    <scope>NUCLEOTIDE SEQUENCE [LARGE SCALE GENOMIC DNA]</scope>
    <source>
        <strain evidence="8">JRB310</strain>
    </source>
</reference>
<evidence type="ECO:0000313" key="8">
    <source>
        <dbReference type="Proteomes" id="UP000053232"/>
    </source>
</evidence>
<evidence type="ECO:0000313" key="7">
    <source>
        <dbReference type="EMBL" id="KEJ82409.1"/>
    </source>
</evidence>
<dbReference type="GO" id="GO:0032259">
    <property type="term" value="P:methylation"/>
    <property type="evidence" value="ECO:0007669"/>
    <property type="project" value="UniProtKB-KW"/>
</dbReference>
<dbReference type="PROSITE" id="PS51143">
    <property type="entry name" value="MT_A70"/>
    <property type="match status" value="1"/>
</dbReference>
<dbReference type="AlphaFoldDB" id="A0A073HYA8"/>
<keyword evidence="8" id="KW-1185">Reference proteome</keyword>
<proteinExistence type="inferred from homology"/>
<dbReference type="InterPro" id="IPR007757">
    <property type="entry name" value="MT-A70-like"/>
</dbReference>
<evidence type="ECO:0000256" key="1">
    <source>
        <dbReference type="ARBA" id="ARBA00012160"/>
    </source>
</evidence>
<dbReference type="GO" id="GO:0005634">
    <property type="term" value="C:nucleus"/>
    <property type="evidence" value="ECO:0007669"/>
    <property type="project" value="TreeGrafter"/>
</dbReference>
<evidence type="ECO:0000256" key="3">
    <source>
        <dbReference type="ARBA" id="ARBA00022679"/>
    </source>
</evidence>
<keyword evidence="2" id="KW-0489">Methyltransferase</keyword>
<comment type="catalytic activity">
    <reaction evidence="5">
        <text>an adenosine in mRNA + S-adenosyl-L-methionine = an N(6)-methyladenosine in mRNA + S-adenosyl-L-homocysteine + H(+)</text>
        <dbReference type="Rhea" id="RHEA:55584"/>
        <dbReference type="Rhea" id="RHEA-COMP:12414"/>
        <dbReference type="Rhea" id="RHEA-COMP:12417"/>
        <dbReference type="ChEBI" id="CHEBI:15378"/>
        <dbReference type="ChEBI" id="CHEBI:57856"/>
        <dbReference type="ChEBI" id="CHEBI:59789"/>
        <dbReference type="ChEBI" id="CHEBI:74411"/>
        <dbReference type="ChEBI" id="CHEBI:74449"/>
        <dbReference type="EC" id="2.1.1.348"/>
    </reaction>
</comment>
<accession>A0A073HYA8</accession>
<evidence type="ECO:0000256" key="5">
    <source>
        <dbReference type="ARBA" id="ARBA00048957"/>
    </source>
</evidence>
<dbReference type="Pfam" id="PF05063">
    <property type="entry name" value="MT-A70"/>
    <property type="match status" value="1"/>
</dbReference>
<gene>
    <name evidence="7" type="ORF">OXYTRIMIC_597</name>
</gene>
<comment type="similarity">
    <text evidence="6">Belongs to the MT-A70-like family.</text>
</comment>
<evidence type="ECO:0000256" key="4">
    <source>
        <dbReference type="ARBA" id="ARBA00022691"/>
    </source>
</evidence>
<protein>
    <recommendedName>
        <fullName evidence="1">mRNA m(6)A methyltransferase</fullName>
        <ecNumber evidence="1">2.1.1.348</ecNumber>
    </recommendedName>
</protein>
<keyword evidence="3" id="KW-0808">Transferase</keyword>
<dbReference type="EC" id="2.1.1.348" evidence="1"/>
<dbReference type="PANTHER" id="PTHR12829:SF7">
    <property type="entry name" value="N6-ADENOSINE-METHYLTRANSFERASE CATALYTIC SUBUNIT"/>
    <property type="match status" value="1"/>
</dbReference>
<organism evidence="7 8">
    <name type="scientific">Oxytricha trifallax</name>
    <dbReference type="NCBI Taxonomy" id="1172189"/>
    <lineage>
        <taxon>Eukaryota</taxon>
        <taxon>Sar</taxon>
        <taxon>Alveolata</taxon>
        <taxon>Ciliophora</taxon>
        <taxon>Intramacronucleata</taxon>
        <taxon>Spirotrichea</taxon>
        <taxon>Stichotrichia</taxon>
        <taxon>Sporadotrichida</taxon>
        <taxon>Oxytrichidae</taxon>
        <taxon>Oxytrichinae</taxon>
        <taxon>Oxytricha</taxon>
    </lineage>
</organism>
<comment type="caution">
    <text evidence="7">The sequence shown here is derived from an EMBL/GenBank/DDBJ whole genome shotgun (WGS) entry which is preliminary data.</text>
</comment>
<dbReference type="PANTHER" id="PTHR12829">
    <property type="entry name" value="N6-ADENOSINE-METHYLTRANSFERASE"/>
    <property type="match status" value="1"/>
</dbReference>
<dbReference type="GO" id="GO:0001734">
    <property type="term" value="F:mRNA m(6)A methyltransferase activity"/>
    <property type="evidence" value="ECO:0007669"/>
    <property type="project" value="UniProtKB-EC"/>
</dbReference>
<name>A0A073HYA8_9SPIT</name>
<dbReference type="GO" id="GO:0036396">
    <property type="term" value="C:RNA N6-methyladenosine methyltransferase complex"/>
    <property type="evidence" value="ECO:0007669"/>
    <property type="project" value="TreeGrafter"/>
</dbReference>
<evidence type="ECO:0000256" key="2">
    <source>
        <dbReference type="ARBA" id="ARBA00022603"/>
    </source>
</evidence>
<sequence>MNLALTEKQKQIHLLKNFNIQTPPIKINVDVFEKNSLKIIGDTQLQLRGGKIGAQELDYPWGIDLQNKEGKNFLNYQTQSIQNFYNLEIEHLQDNGYLFMWTVAQQLIQATAFMQGKGYRVVDSVVWIKEGKHSKFKNRMGFHLRHNKVVCLVGLKGTPPAGIQPFTASDIIKSIPGKNSKKPREIKDIIKTLLPNEYYCEVFAGDNNVCEEFVSIGNELTTPD</sequence>